<keyword evidence="1" id="KW-0812">Transmembrane</keyword>
<proteinExistence type="predicted"/>
<evidence type="ECO:0000313" key="3">
    <source>
        <dbReference type="EMBL" id="KAH8087208.1"/>
    </source>
</evidence>
<comment type="caution">
    <text evidence="3">The sequence shown here is derived from an EMBL/GenBank/DDBJ whole genome shotgun (WGS) entry which is preliminary data.</text>
</comment>
<sequence>MDNSLIVLIRGIQLARYSELTSSTIIIYDHLVTLDLEIQLIWRSGWSVGKCLFLLNRYYGLGATIFNNYVLFTPTVTDEVSYHWLRWQAATGVIIFVLGELILQLRIYAMYFGNRKILTLMATTTISCIVVATTLLMISLVKLQENSHLVPGMSFCAVIKLPKNFYAFWIPVLISETLLCGLALVQGLQTFFRLRGVYHTSRELLESLMRDSLLYFVTIFVVYVVNLTIWFSGNPATLEAAVGYAVTVTCVMGNRLCLNVRGMLQSNSELLSLSKTSPHISFVGHISRRFNDVGQLSTHIIVLDFASLEREGLGEELPDEEILKDGAEGVTGV</sequence>
<dbReference type="OrthoDB" id="3349377at2759"/>
<keyword evidence="1" id="KW-1133">Transmembrane helix</keyword>
<name>A0A8K0UHC6_9AGAR</name>
<feature type="transmembrane region" description="Helical" evidence="1">
    <location>
        <begin position="117"/>
        <end position="141"/>
    </location>
</feature>
<evidence type="ECO:0000256" key="1">
    <source>
        <dbReference type="SAM" id="Phobius"/>
    </source>
</evidence>
<gene>
    <name evidence="3" type="ORF">BXZ70DRAFT_545077</name>
</gene>
<accession>A0A8K0UHC6</accession>
<dbReference type="Pfam" id="PF20151">
    <property type="entry name" value="DUF6533"/>
    <property type="match status" value="1"/>
</dbReference>
<dbReference type="InterPro" id="IPR045340">
    <property type="entry name" value="DUF6533"/>
</dbReference>
<feature type="transmembrane region" description="Helical" evidence="1">
    <location>
        <begin position="213"/>
        <end position="232"/>
    </location>
</feature>
<dbReference type="AlphaFoldDB" id="A0A8K0UHC6"/>
<feature type="domain" description="DUF6533" evidence="2">
    <location>
        <begin position="18"/>
        <end position="61"/>
    </location>
</feature>
<dbReference type="Proteomes" id="UP000813824">
    <property type="component" value="Unassembled WGS sequence"/>
</dbReference>
<feature type="transmembrane region" description="Helical" evidence="1">
    <location>
        <begin position="238"/>
        <end position="258"/>
    </location>
</feature>
<feature type="transmembrane region" description="Helical" evidence="1">
    <location>
        <begin position="51"/>
        <end position="72"/>
    </location>
</feature>
<reference evidence="3" key="1">
    <citation type="journal article" date="2021" name="New Phytol.">
        <title>Evolutionary innovations through gain and loss of genes in the ectomycorrhizal Boletales.</title>
        <authorList>
            <person name="Wu G."/>
            <person name="Miyauchi S."/>
            <person name="Morin E."/>
            <person name="Kuo A."/>
            <person name="Drula E."/>
            <person name="Varga T."/>
            <person name="Kohler A."/>
            <person name="Feng B."/>
            <person name="Cao Y."/>
            <person name="Lipzen A."/>
            <person name="Daum C."/>
            <person name="Hundley H."/>
            <person name="Pangilinan J."/>
            <person name="Johnson J."/>
            <person name="Barry K."/>
            <person name="LaButti K."/>
            <person name="Ng V."/>
            <person name="Ahrendt S."/>
            <person name="Min B."/>
            <person name="Choi I.G."/>
            <person name="Park H."/>
            <person name="Plett J.M."/>
            <person name="Magnuson J."/>
            <person name="Spatafora J.W."/>
            <person name="Nagy L.G."/>
            <person name="Henrissat B."/>
            <person name="Grigoriev I.V."/>
            <person name="Yang Z.L."/>
            <person name="Xu J."/>
            <person name="Martin F.M."/>
        </authorList>
    </citation>
    <scope>NUCLEOTIDE SEQUENCE</scope>
    <source>
        <strain evidence="3">KKN 215</strain>
    </source>
</reference>
<evidence type="ECO:0000259" key="2">
    <source>
        <dbReference type="Pfam" id="PF20151"/>
    </source>
</evidence>
<keyword evidence="1" id="KW-0472">Membrane</keyword>
<keyword evidence="4" id="KW-1185">Reference proteome</keyword>
<dbReference type="EMBL" id="JAEVFJ010000041">
    <property type="protein sequence ID" value="KAH8087208.1"/>
    <property type="molecule type" value="Genomic_DNA"/>
</dbReference>
<feature type="transmembrane region" description="Helical" evidence="1">
    <location>
        <begin position="84"/>
        <end position="105"/>
    </location>
</feature>
<protein>
    <recommendedName>
        <fullName evidence="2">DUF6533 domain-containing protein</fullName>
    </recommendedName>
</protein>
<evidence type="ECO:0000313" key="4">
    <source>
        <dbReference type="Proteomes" id="UP000813824"/>
    </source>
</evidence>
<organism evidence="3 4">
    <name type="scientific">Cristinia sonorae</name>
    <dbReference type="NCBI Taxonomy" id="1940300"/>
    <lineage>
        <taxon>Eukaryota</taxon>
        <taxon>Fungi</taxon>
        <taxon>Dikarya</taxon>
        <taxon>Basidiomycota</taxon>
        <taxon>Agaricomycotina</taxon>
        <taxon>Agaricomycetes</taxon>
        <taxon>Agaricomycetidae</taxon>
        <taxon>Agaricales</taxon>
        <taxon>Pleurotineae</taxon>
        <taxon>Stephanosporaceae</taxon>
        <taxon>Cristinia</taxon>
    </lineage>
</organism>
<feature type="transmembrane region" description="Helical" evidence="1">
    <location>
        <begin position="168"/>
        <end position="192"/>
    </location>
</feature>